<dbReference type="EMBL" id="MFSR01000074">
    <property type="protein sequence ID" value="OGI38458.1"/>
    <property type="molecule type" value="Genomic_DNA"/>
</dbReference>
<proteinExistence type="predicted"/>
<keyword evidence="1" id="KW-0472">Membrane</keyword>
<protein>
    <submittedName>
        <fullName evidence="3">Plastocyanin</fullName>
    </submittedName>
</protein>
<keyword evidence="1" id="KW-1133">Transmembrane helix</keyword>
<dbReference type="CDD" id="cd00920">
    <property type="entry name" value="Cupredoxin"/>
    <property type="match status" value="1"/>
</dbReference>
<dbReference type="Gene3D" id="2.60.40.420">
    <property type="entry name" value="Cupredoxins - blue copper proteins"/>
    <property type="match status" value="1"/>
</dbReference>
<evidence type="ECO:0000259" key="2">
    <source>
        <dbReference type="Pfam" id="PF13473"/>
    </source>
</evidence>
<sequence>MRWLTNLAALGVIGLIVWWFWLSRPKARRVTDAGPIEIVVENGVYTPACIEVPAGKTATLRFLRKDPSPCAEKVLFDAFGVSAELPLGKPVTVTVTPEKPGEYEFTCQMRMYRGNLVVR</sequence>
<feature type="domain" description="EfeO-type cupredoxin-like" evidence="2">
    <location>
        <begin position="13"/>
        <end position="118"/>
    </location>
</feature>
<accession>A0A1F6SZV2</accession>
<comment type="caution">
    <text evidence="3">The sequence shown here is derived from an EMBL/GenBank/DDBJ whole genome shotgun (WGS) entry which is preliminary data.</text>
</comment>
<dbReference type="AlphaFoldDB" id="A0A1F6SZV2"/>
<organism evidence="3 4">
    <name type="scientific">Candidatus Muproteobacteria bacterium RBG_16_64_10</name>
    <dbReference type="NCBI Taxonomy" id="1817757"/>
    <lineage>
        <taxon>Bacteria</taxon>
        <taxon>Pseudomonadati</taxon>
        <taxon>Pseudomonadota</taxon>
        <taxon>Candidatus Muproteobacteria</taxon>
    </lineage>
</organism>
<name>A0A1F6SZV2_9PROT</name>
<gene>
    <name evidence="3" type="ORF">A2V91_03660</name>
</gene>
<dbReference type="Pfam" id="PF13473">
    <property type="entry name" value="Cupredoxin_1"/>
    <property type="match status" value="1"/>
</dbReference>
<dbReference type="SUPFAM" id="SSF49503">
    <property type="entry name" value="Cupredoxins"/>
    <property type="match status" value="1"/>
</dbReference>
<keyword evidence="1" id="KW-0812">Transmembrane</keyword>
<evidence type="ECO:0000313" key="3">
    <source>
        <dbReference type="EMBL" id="OGI38458.1"/>
    </source>
</evidence>
<reference evidence="3 4" key="1">
    <citation type="journal article" date="2016" name="Nat. Commun.">
        <title>Thousands of microbial genomes shed light on interconnected biogeochemical processes in an aquifer system.</title>
        <authorList>
            <person name="Anantharaman K."/>
            <person name="Brown C.T."/>
            <person name="Hug L.A."/>
            <person name="Sharon I."/>
            <person name="Castelle C.J."/>
            <person name="Probst A.J."/>
            <person name="Thomas B.C."/>
            <person name="Singh A."/>
            <person name="Wilkins M.J."/>
            <person name="Karaoz U."/>
            <person name="Brodie E.L."/>
            <person name="Williams K.H."/>
            <person name="Hubbard S.S."/>
            <person name="Banfield J.F."/>
        </authorList>
    </citation>
    <scope>NUCLEOTIDE SEQUENCE [LARGE SCALE GENOMIC DNA]</scope>
</reference>
<evidence type="ECO:0000256" key="1">
    <source>
        <dbReference type="SAM" id="Phobius"/>
    </source>
</evidence>
<feature type="transmembrane region" description="Helical" evidence="1">
    <location>
        <begin position="6"/>
        <end position="22"/>
    </location>
</feature>
<dbReference type="InterPro" id="IPR028096">
    <property type="entry name" value="EfeO_Cupredoxin"/>
</dbReference>
<dbReference type="InterPro" id="IPR008972">
    <property type="entry name" value="Cupredoxin"/>
</dbReference>
<dbReference type="Proteomes" id="UP000179334">
    <property type="component" value="Unassembled WGS sequence"/>
</dbReference>
<evidence type="ECO:0000313" key="4">
    <source>
        <dbReference type="Proteomes" id="UP000179334"/>
    </source>
</evidence>